<sequence length="517" mass="60889">MGESIEVCLGCGKKLNNVLQFEVFTFTPGQYVCSECTKKFKKQLTEIRNGALEIIIRNRSLNEKFDEFVESEEIFDHLDTHSFYLHGSHQAREYMFSLLEEVHRFAYHATFECHLFCDMFENADPMFFSDRYFLTNSVIKTIGAWEKLLRFHCLYFEVQLDRDPKNNSLSRLQKKMNKTEFKQTNLYSEYIRLKSNNSFGEIDKARKNNDHNVSYHLEGKNFLELSELAEMILENTSALYNGIDEALELLTKRTRLATRKFNNDFGLVNKIEENDKIFKKKALKIKSKFNLEDISQINQLSVDYISWASNRLDEVSSWKIRYSHPPMISIYYRLIDVAVRVHESARSLGYSAELFEQAVNLNYADLDKHWVNFDGMNYRYFIHSALLRIYGVYDKLGMIIQDLFEVELGNVTFEAVIEQIRVTDGDDRFLNSLPPLKLCNRILSTVAYKKLYDSRQDFFHLLILQDFMKPQYKEVIDTELIIAIIENCKMIYQLIDSLDIALVHFHQIGTYHQNTKI</sequence>
<evidence type="ECO:0008006" key="3">
    <source>
        <dbReference type="Google" id="ProtNLM"/>
    </source>
</evidence>
<dbReference type="RefSeq" id="WP_146762484.1">
    <property type="nucleotide sequence ID" value="NZ_QMFB01000056.1"/>
</dbReference>
<name>A0A329LKI6_9BACL</name>
<proteinExistence type="predicted"/>
<dbReference type="EMBL" id="QMFB01000056">
    <property type="protein sequence ID" value="RAV08725.1"/>
    <property type="molecule type" value="Genomic_DNA"/>
</dbReference>
<reference evidence="1 2" key="1">
    <citation type="journal article" date="2009" name="Int. J. Syst. Evol. Microbiol.">
        <title>Paenibacillus contaminans sp. nov., isolated from a contaminated laboratory plate.</title>
        <authorList>
            <person name="Chou J.H."/>
            <person name="Lee J.H."/>
            <person name="Lin M.C."/>
            <person name="Chang P.S."/>
            <person name="Arun A.B."/>
            <person name="Young C.C."/>
            <person name="Chen W.M."/>
        </authorList>
    </citation>
    <scope>NUCLEOTIDE SEQUENCE [LARGE SCALE GENOMIC DNA]</scope>
    <source>
        <strain evidence="1 2">CKOBP-6</strain>
    </source>
</reference>
<dbReference type="AlphaFoldDB" id="A0A329LKI6"/>
<protein>
    <recommendedName>
        <fullName evidence="3">Cthe-2314-like HEPN domain-containing protein</fullName>
    </recommendedName>
</protein>
<evidence type="ECO:0000313" key="2">
    <source>
        <dbReference type="Proteomes" id="UP000250369"/>
    </source>
</evidence>
<organism evidence="1 2">
    <name type="scientific">Paenibacillus contaminans</name>
    <dbReference type="NCBI Taxonomy" id="450362"/>
    <lineage>
        <taxon>Bacteria</taxon>
        <taxon>Bacillati</taxon>
        <taxon>Bacillota</taxon>
        <taxon>Bacilli</taxon>
        <taxon>Bacillales</taxon>
        <taxon>Paenibacillaceae</taxon>
        <taxon>Paenibacillus</taxon>
    </lineage>
</organism>
<comment type="caution">
    <text evidence="1">The sequence shown here is derived from an EMBL/GenBank/DDBJ whole genome shotgun (WGS) entry which is preliminary data.</text>
</comment>
<accession>A0A329LKI6</accession>
<evidence type="ECO:0000313" key="1">
    <source>
        <dbReference type="EMBL" id="RAV08725.1"/>
    </source>
</evidence>
<dbReference type="Proteomes" id="UP000250369">
    <property type="component" value="Unassembled WGS sequence"/>
</dbReference>
<gene>
    <name evidence="1" type="ORF">DQG23_40640</name>
</gene>
<keyword evidence="2" id="KW-1185">Reference proteome</keyword>